<dbReference type="EMBL" id="CP015839">
    <property type="protein sequence ID" value="ANG65166.1"/>
    <property type="molecule type" value="Genomic_DNA"/>
</dbReference>
<evidence type="ECO:0000259" key="3">
    <source>
        <dbReference type="PROSITE" id="PS51677"/>
    </source>
</evidence>
<dbReference type="KEGG" id="mars:A8C75_08540"/>
<organism evidence="4 5">
    <name type="scientific">Marinobacterium aestuarii</name>
    <dbReference type="NCBI Taxonomy" id="1821621"/>
    <lineage>
        <taxon>Bacteria</taxon>
        <taxon>Pseudomonadati</taxon>
        <taxon>Pseudomonadota</taxon>
        <taxon>Gammaproteobacteria</taxon>
        <taxon>Oceanospirillales</taxon>
        <taxon>Oceanospirillaceae</taxon>
        <taxon>Marinobacterium</taxon>
    </lineage>
</organism>
<dbReference type="GO" id="GO:0005975">
    <property type="term" value="P:carbohydrate metabolic process"/>
    <property type="evidence" value="ECO:0007669"/>
    <property type="project" value="InterPro"/>
</dbReference>
<dbReference type="Proteomes" id="UP000078070">
    <property type="component" value="Chromosome"/>
</dbReference>
<dbReference type="PROSITE" id="PS51677">
    <property type="entry name" value="NODB"/>
    <property type="match status" value="1"/>
</dbReference>
<evidence type="ECO:0000256" key="2">
    <source>
        <dbReference type="ARBA" id="ARBA00022729"/>
    </source>
</evidence>
<reference evidence="4 5" key="2">
    <citation type="journal article" date="2018" name="Int. J. Syst. Evol. Microbiol.">
        <title>Marinobacterium aestuarii sp. nov., a benzene-degrading marine bacterium isolated from estuary sediment.</title>
        <authorList>
            <person name="Bae S.S."/>
            <person name="Jung J."/>
            <person name="Chung D."/>
            <person name="Baek K."/>
        </authorList>
    </citation>
    <scope>NUCLEOTIDE SEQUENCE [LARGE SCALE GENOMIC DNA]</scope>
    <source>
        <strain evidence="4 5">ST58-10</strain>
    </source>
</reference>
<dbReference type="PANTHER" id="PTHR34216">
    <property type="match status" value="1"/>
</dbReference>
<dbReference type="STRING" id="1821621.A8C75_08540"/>
<dbReference type="OrthoDB" id="9814639at2"/>
<dbReference type="InterPro" id="IPR002509">
    <property type="entry name" value="NODB_dom"/>
</dbReference>
<comment type="subcellular location">
    <subcellularLocation>
        <location evidence="1">Secreted</location>
    </subcellularLocation>
</comment>
<evidence type="ECO:0000313" key="4">
    <source>
        <dbReference type="EMBL" id="ANG65166.1"/>
    </source>
</evidence>
<keyword evidence="2" id="KW-0732">Signal</keyword>
<dbReference type="InterPro" id="IPR011330">
    <property type="entry name" value="Glyco_hydro/deAcase_b/a-brl"/>
</dbReference>
<feature type="domain" description="NodB homology" evidence="3">
    <location>
        <begin position="74"/>
        <end position="325"/>
    </location>
</feature>
<keyword evidence="5" id="KW-1185">Reference proteome</keyword>
<dbReference type="CDD" id="cd10918">
    <property type="entry name" value="CE4_NodB_like_5s_6s"/>
    <property type="match status" value="1"/>
</dbReference>
<dbReference type="GO" id="GO:0005576">
    <property type="term" value="C:extracellular region"/>
    <property type="evidence" value="ECO:0007669"/>
    <property type="project" value="UniProtKB-SubCell"/>
</dbReference>
<dbReference type="Pfam" id="PF01522">
    <property type="entry name" value="Polysacc_deac_1"/>
    <property type="match status" value="1"/>
</dbReference>
<dbReference type="Gene3D" id="3.20.20.370">
    <property type="entry name" value="Glycoside hydrolase/deacetylase"/>
    <property type="match status" value="1"/>
</dbReference>
<evidence type="ECO:0000313" key="5">
    <source>
        <dbReference type="Proteomes" id="UP000078070"/>
    </source>
</evidence>
<dbReference type="GO" id="GO:0016810">
    <property type="term" value="F:hydrolase activity, acting on carbon-nitrogen (but not peptide) bonds"/>
    <property type="evidence" value="ECO:0007669"/>
    <property type="project" value="InterPro"/>
</dbReference>
<accession>A0A1A9F4K8</accession>
<gene>
    <name evidence="4" type="ORF">A8C75_08540</name>
</gene>
<protein>
    <recommendedName>
        <fullName evidence="3">NodB homology domain-containing protein</fullName>
    </recommendedName>
</protein>
<dbReference type="SUPFAM" id="SSF88713">
    <property type="entry name" value="Glycoside hydrolase/deacetylase"/>
    <property type="match status" value="1"/>
</dbReference>
<dbReference type="AlphaFoldDB" id="A0A1A9F4K8"/>
<proteinExistence type="predicted"/>
<sequence length="325" mass="36389">MLHQLMTLLSLPFSRNKLSILNYHQVLAKPDPLRPWEPDKTKFDWHMALLRRHFRPLALVEALDRIEDGTLPARAVCVTLDDGYLNNLEVALPILDRYQIPATVFVATAFSNGNNMWNDRIIDLLASIKANAIDLEPAGLGRCTLDSVATRRQLANQIISQLKYLAVEDRLKKVDELYAVNGSLSETRKMLRPDEVAKLSRAGIEIGSHTHNHPILKGMTPGQQREEVGRNKALLEAWTGKPVLGFAYPNGRFGKDMDTANLAVIRELGFRYAVSTDAGYTTQDSDRFALRRFTPWDAIALKFHARMLLNLLANATPGGDPTKAP</sequence>
<reference evidence="5" key="1">
    <citation type="submission" date="2016-05" db="EMBL/GenBank/DDBJ databases">
        <authorList>
            <person name="Baek K."/>
            <person name="Yang S.-J."/>
        </authorList>
    </citation>
    <scope>NUCLEOTIDE SEQUENCE [LARGE SCALE GENOMIC DNA]</scope>
    <source>
        <strain evidence="5">ST58-10</strain>
    </source>
</reference>
<dbReference type="RefSeq" id="WP_067387117.1">
    <property type="nucleotide sequence ID" value="NZ_CP015839.1"/>
</dbReference>
<dbReference type="PANTHER" id="PTHR34216:SF3">
    <property type="entry name" value="POLY-BETA-1,6-N-ACETYL-D-GLUCOSAMINE N-DEACETYLASE"/>
    <property type="match status" value="1"/>
</dbReference>
<evidence type="ECO:0000256" key="1">
    <source>
        <dbReference type="ARBA" id="ARBA00004613"/>
    </source>
</evidence>
<dbReference type="InterPro" id="IPR051398">
    <property type="entry name" value="Polysacch_Deacetylase"/>
</dbReference>
<name>A0A1A9F4K8_9GAMM</name>